<dbReference type="AlphaFoldDB" id="A0A8B9AMC7"/>
<dbReference type="RefSeq" id="XP_038984464.1">
    <property type="nucleotide sequence ID" value="XM_039128536.1"/>
</dbReference>
<evidence type="ECO:0000313" key="3">
    <source>
        <dbReference type="RefSeq" id="XP_038984464.1"/>
    </source>
</evidence>
<feature type="compositionally biased region" description="Basic residues" evidence="1">
    <location>
        <begin position="70"/>
        <end position="102"/>
    </location>
</feature>
<protein>
    <submittedName>
        <fullName evidence="3">Uncharacterized protein LOC120111480</fullName>
    </submittedName>
</protein>
<accession>A0A8B9AMC7</accession>
<reference evidence="3" key="2">
    <citation type="submission" date="2025-08" db="UniProtKB">
        <authorList>
            <consortium name="RefSeq"/>
        </authorList>
    </citation>
    <scope>IDENTIFICATION</scope>
    <source>
        <tissue evidence="3">Young leaves</tissue>
    </source>
</reference>
<organism evidence="2 3">
    <name type="scientific">Phoenix dactylifera</name>
    <name type="common">Date palm</name>
    <dbReference type="NCBI Taxonomy" id="42345"/>
    <lineage>
        <taxon>Eukaryota</taxon>
        <taxon>Viridiplantae</taxon>
        <taxon>Streptophyta</taxon>
        <taxon>Embryophyta</taxon>
        <taxon>Tracheophyta</taxon>
        <taxon>Spermatophyta</taxon>
        <taxon>Magnoliopsida</taxon>
        <taxon>Liliopsida</taxon>
        <taxon>Arecaceae</taxon>
        <taxon>Coryphoideae</taxon>
        <taxon>Phoeniceae</taxon>
        <taxon>Phoenix</taxon>
    </lineage>
</organism>
<proteinExistence type="predicted"/>
<sequence>MSALKTGARSYRFLFSIEKNFSADLTKMLVRARKYAKAEEAVASRRGRAEQASKKKKKHREERGRPRSLSPRRAKNLPRLKSPLRPRGLLRPRSPSRPKSPPRPRISNGRYESYTPLNAPRTEILMEIEGREYFRPPPPMRDTRAWRNPRKYCRFHRDYSHDTEDCFQLRDEIEALIRRGVLNRFVRNRCEEKRPIEDAVQPGEPCPNKPVAGVISTIGRGPPIGEPVERLLPKRPVSQRPFLSRTGIWRESRLPTTMQWSSP</sequence>
<reference evidence="2" key="1">
    <citation type="journal article" date="2019" name="Nat. Commun.">
        <title>Genome-wide association mapping of date palm fruit traits.</title>
        <authorList>
            <person name="Hazzouri K.M."/>
            <person name="Gros-Balthazard M."/>
            <person name="Flowers J.M."/>
            <person name="Copetti D."/>
            <person name="Lemansour A."/>
            <person name="Lebrun M."/>
            <person name="Masmoudi K."/>
            <person name="Ferrand S."/>
            <person name="Dhar M.I."/>
            <person name="Fresquez Z.A."/>
            <person name="Rosas U."/>
            <person name="Zhang J."/>
            <person name="Talag J."/>
            <person name="Lee S."/>
            <person name="Kudrna D."/>
            <person name="Powell R.F."/>
            <person name="Leitch I.J."/>
            <person name="Krueger R.R."/>
            <person name="Wing R.A."/>
            <person name="Amiri K.M.A."/>
            <person name="Purugganan M.D."/>
        </authorList>
    </citation>
    <scope>NUCLEOTIDE SEQUENCE [LARGE SCALE GENOMIC DNA]</scope>
    <source>
        <strain evidence="2">cv. Khalas</strain>
    </source>
</reference>
<keyword evidence="2" id="KW-1185">Reference proteome</keyword>
<dbReference type="Proteomes" id="UP000228380">
    <property type="component" value="Chromosome 8"/>
</dbReference>
<evidence type="ECO:0000256" key="1">
    <source>
        <dbReference type="SAM" id="MobiDB-lite"/>
    </source>
</evidence>
<dbReference type="GeneID" id="120111480"/>
<gene>
    <name evidence="3" type="primary">LOC120111480</name>
</gene>
<name>A0A8B9AMC7_PHODC</name>
<evidence type="ECO:0000313" key="2">
    <source>
        <dbReference type="Proteomes" id="UP000228380"/>
    </source>
</evidence>
<feature type="compositionally biased region" description="Basic and acidic residues" evidence="1">
    <location>
        <begin position="36"/>
        <end position="53"/>
    </location>
</feature>
<feature type="region of interest" description="Disordered" evidence="1">
    <location>
        <begin position="35"/>
        <end position="118"/>
    </location>
</feature>
<dbReference type="KEGG" id="pda:120111480"/>
<dbReference type="OrthoDB" id="1740536at2759"/>